<accession>A0A6J4NPG7</accession>
<dbReference type="AlphaFoldDB" id="A0A6J4NPG7"/>
<reference evidence="2" key="1">
    <citation type="submission" date="2020-02" db="EMBL/GenBank/DDBJ databases">
        <authorList>
            <person name="Meier V. D."/>
        </authorList>
    </citation>
    <scope>NUCLEOTIDE SEQUENCE</scope>
    <source>
        <strain evidence="2">AVDCRST_MAG01</strain>
    </source>
</reference>
<sequence length="184" mass="19927">MPTEPFTDAHHESFRRYLRARRRGDPRAVLDVLKEAEDNPALARMIYAHHRLEEQATPPGAARLRALRHSALRLARSGIVLMALAFFGALGLSLLRGWDENLFAGPFYAAQAWITLAFLAAGGLAYVLGELAALVPAYRFGMAEARVFGGALAWAQILVAASACLLAPPGAIIVFLIAHGLLFP</sequence>
<feature type="transmembrane region" description="Helical" evidence="1">
    <location>
        <begin position="107"/>
        <end position="135"/>
    </location>
</feature>
<evidence type="ECO:0000313" key="2">
    <source>
        <dbReference type="EMBL" id="CAA9394428.1"/>
    </source>
</evidence>
<organism evidence="2">
    <name type="scientific">uncultured Rubrobacteraceae bacterium</name>
    <dbReference type="NCBI Taxonomy" id="349277"/>
    <lineage>
        <taxon>Bacteria</taxon>
        <taxon>Bacillati</taxon>
        <taxon>Actinomycetota</taxon>
        <taxon>Rubrobacteria</taxon>
        <taxon>Rubrobacterales</taxon>
        <taxon>Rubrobacteraceae</taxon>
        <taxon>environmental samples</taxon>
    </lineage>
</organism>
<evidence type="ECO:0000256" key="1">
    <source>
        <dbReference type="SAM" id="Phobius"/>
    </source>
</evidence>
<feature type="transmembrane region" description="Helical" evidence="1">
    <location>
        <begin position="147"/>
        <end position="178"/>
    </location>
</feature>
<keyword evidence="1" id="KW-0812">Transmembrane</keyword>
<keyword evidence="1" id="KW-0472">Membrane</keyword>
<keyword evidence="1" id="KW-1133">Transmembrane helix</keyword>
<protein>
    <submittedName>
        <fullName evidence="2">Uncharacterized protein</fullName>
    </submittedName>
</protein>
<dbReference type="EMBL" id="CADCUW010000108">
    <property type="protein sequence ID" value="CAA9394428.1"/>
    <property type="molecule type" value="Genomic_DNA"/>
</dbReference>
<gene>
    <name evidence="2" type="ORF">AVDCRST_MAG01-01-681</name>
</gene>
<name>A0A6J4NPG7_9ACTN</name>
<feature type="transmembrane region" description="Helical" evidence="1">
    <location>
        <begin position="74"/>
        <end position="95"/>
    </location>
</feature>
<proteinExistence type="predicted"/>